<name>A0A8I1WJN1_BACIU</name>
<reference evidence="2" key="1">
    <citation type="submission" date="2021-03" db="EMBL/GenBank/DDBJ databases">
        <title>Isolation of Bacillus subtilis from fermented food sample.</title>
        <authorList>
            <person name="Lakshmanan V."/>
            <person name="Athira K."/>
            <person name="Rajagopal K."/>
        </authorList>
    </citation>
    <scope>NUCLEOTIDE SEQUENCE</scope>
    <source>
        <strain evidence="2">S1</strain>
    </source>
</reference>
<protein>
    <recommendedName>
        <fullName evidence="4">Spore coat protein D</fullName>
    </recommendedName>
</protein>
<evidence type="ECO:0000256" key="1">
    <source>
        <dbReference type="SAM" id="MobiDB-lite"/>
    </source>
</evidence>
<sequence>MSNREWNRNADDFILGSRRNHNSCNENNHVETKVSPTKNLVNTTTNVRTIRRVHPTHITNVNKNITRIENFYPVTHSVQNENIVEEYDCGCDLKKPCCKLIKKFRR</sequence>
<comment type="caution">
    <text evidence="2">The sequence shown here is derived from an EMBL/GenBank/DDBJ whole genome shotgun (WGS) entry which is preliminary data.</text>
</comment>
<proteinExistence type="predicted"/>
<dbReference type="InterPro" id="IPR020108">
    <property type="entry name" value="Spore_coat_CotD"/>
</dbReference>
<dbReference type="EMBL" id="JAGFPW010000022">
    <property type="protein sequence ID" value="MBO3796240.1"/>
    <property type="molecule type" value="Genomic_DNA"/>
</dbReference>
<evidence type="ECO:0000313" key="3">
    <source>
        <dbReference type="Proteomes" id="UP000665181"/>
    </source>
</evidence>
<evidence type="ECO:0000313" key="2">
    <source>
        <dbReference type="EMBL" id="MBO3796240.1"/>
    </source>
</evidence>
<evidence type="ECO:0008006" key="4">
    <source>
        <dbReference type="Google" id="ProtNLM"/>
    </source>
</evidence>
<feature type="region of interest" description="Disordered" evidence="1">
    <location>
        <begin position="1"/>
        <end position="30"/>
    </location>
</feature>
<dbReference type="Proteomes" id="UP000665181">
    <property type="component" value="Unassembled WGS sequence"/>
</dbReference>
<dbReference type="Pfam" id="PF11122">
    <property type="entry name" value="Spore-coat_CotD"/>
    <property type="match status" value="1"/>
</dbReference>
<gene>
    <name evidence="2" type="ORF">J5227_18440</name>
</gene>
<feature type="compositionally biased region" description="Basic and acidic residues" evidence="1">
    <location>
        <begin position="1"/>
        <end position="11"/>
    </location>
</feature>
<dbReference type="AlphaFoldDB" id="A0A8I1WJN1"/>
<dbReference type="RefSeq" id="WP_042976144.1">
    <property type="nucleotide sequence ID" value="NZ_CP046591.1"/>
</dbReference>
<accession>A0A8I1WJN1</accession>
<organism evidence="2 3">
    <name type="scientific">Bacillus subtilis</name>
    <dbReference type="NCBI Taxonomy" id="1423"/>
    <lineage>
        <taxon>Bacteria</taxon>
        <taxon>Bacillati</taxon>
        <taxon>Bacillota</taxon>
        <taxon>Bacilli</taxon>
        <taxon>Bacillales</taxon>
        <taxon>Bacillaceae</taxon>
        <taxon>Bacillus</taxon>
    </lineage>
</organism>